<dbReference type="SUPFAM" id="SSF48452">
    <property type="entry name" value="TPR-like"/>
    <property type="match status" value="1"/>
</dbReference>
<feature type="domain" description="Protein kinase G tetratricopeptide repeat containing" evidence="2">
    <location>
        <begin position="52"/>
        <end position="140"/>
    </location>
</feature>
<dbReference type="AlphaFoldDB" id="A0A7W7NWN6"/>
<dbReference type="PROSITE" id="PS50005">
    <property type="entry name" value="TPR"/>
    <property type="match status" value="2"/>
</dbReference>
<gene>
    <name evidence="3" type="ORF">HNO88_003095</name>
</gene>
<dbReference type="RefSeq" id="WP_184247289.1">
    <property type="nucleotide sequence ID" value="NZ_JACHLR010000014.1"/>
</dbReference>
<keyword evidence="1" id="KW-0802">TPR repeat</keyword>
<feature type="repeat" description="TPR" evidence="1">
    <location>
        <begin position="79"/>
        <end position="112"/>
    </location>
</feature>
<dbReference type="InterPro" id="IPR019734">
    <property type="entry name" value="TPR_rpt"/>
</dbReference>
<dbReference type="EMBL" id="JACHLR010000014">
    <property type="protein sequence ID" value="MBB4859763.1"/>
    <property type="molecule type" value="Genomic_DNA"/>
</dbReference>
<proteinExistence type="predicted"/>
<keyword evidence="4" id="KW-1185">Reference proteome</keyword>
<dbReference type="Proteomes" id="UP000555448">
    <property type="component" value="Unassembled WGS sequence"/>
</dbReference>
<dbReference type="SMART" id="SM00028">
    <property type="entry name" value="TPR"/>
    <property type="match status" value="2"/>
</dbReference>
<evidence type="ECO:0000259" key="2">
    <source>
        <dbReference type="Pfam" id="PF16918"/>
    </source>
</evidence>
<organism evidence="3 4">
    <name type="scientific">Novosphingobium chloroacetimidivorans</name>
    <dbReference type="NCBI Taxonomy" id="1428314"/>
    <lineage>
        <taxon>Bacteria</taxon>
        <taxon>Pseudomonadati</taxon>
        <taxon>Pseudomonadota</taxon>
        <taxon>Alphaproteobacteria</taxon>
        <taxon>Sphingomonadales</taxon>
        <taxon>Sphingomonadaceae</taxon>
        <taxon>Novosphingobium</taxon>
    </lineage>
</organism>
<evidence type="ECO:0000313" key="4">
    <source>
        <dbReference type="Proteomes" id="UP000555448"/>
    </source>
</evidence>
<sequence>MTKTSLSAKDILMRYTPVALALSLAVAISSSVLHSAPADALDARAAALLAQGRGELTAGRVEGAVNAFEAALTVQPGNVQILVELAAATRRMGLQGKAIHYYRQALETDPRNLSAIAGEGAALAEKGATEKANRNLARLKTLCGGDCAETRQLAAVIARGPAPRVVSAAAITPKPIVSEN</sequence>
<dbReference type="Pfam" id="PF16918">
    <property type="entry name" value="PknG_TPR"/>
    <property type="match status" value="1"/>
</dbReference>
<reference evidence="3 4" key="1">
    <citation type="submission" date="2020-08" db="EMBL/GenBank/DDBJ databases">
        <title>Functional genomics of gut bacteria from endangered species of beetles.</title>
        <authorList>
            <person name="Carlos-Shanley C."/>
        </authorList>
    </citation>
    <scope>NUCLEOTIDE SEQUENCE [LARGE SCALE GENOMIC DNA]</scope>
    <source>
        <strain evidence="3 4">S00245</strain>
    </source>
</reference>
<comment type="caution">
    <text evidence="3">The sequence shown here is derived from an EMBL/GenBank/DDBJ whole genome shotgun (WGS) entry which is preliminary data.</text>
</comment>
<name>A0A7W7NWN6_9SPHN</name>
<evidence type="ECO:0000313" key="3">
    <source>
        <dbReference type="EMBL" id="MBB4859763.1"/>
    </source>
</evidence>
<evidence type="ECO:0000256" key="1">
    <source>
        <dbReference type="PROSITE-ProRule" id="PRU00339"/>
    </source>
</evidence>
<dbReference type="InterPro" id="IPR011990">
    <property type="entry name" value="TPR-like_helical_dom_sf"/>
</dbReference>
<feature type="repeat" description="TPR" evidence="1">
    <location>
        <begin position="45"/>
        <end position="78"/>
    </location>
</feature>
<dbReference type="Gene3D" id="1.25.40.10">
    <property type="entry name" value="Tetratricopeptide repeat domain"/>
    <property type="match status" value="1"/>
</dbReference>
<dbReference type="InterPro" id="IPR031636">
    <property type="entry name" value="PknG_TPR"/>
</dbReference>
<protein>
    <submittedName>
        <fullName evidence="3">Tfp pilus assembly protein PilF</fullName>
    </submittedName>
</protein>
<accession>A0A7W7NWN6</accession>